<dbReference type="RefSeq" id="XP_041562877.1">
    <property type="nucleotide sequence ID" value="XM_041697337.1"/>
</dbReference>
<dbReference type="PROSITE" id="PS50048">
    <property type="entry name" value="ZN2_CY6_FUNGAL_2"/>
    <property type="match status" value="1"/>
</dbReference>
<dbReference type="GO" id="GO:0000981">
    <property type="term" value="F:DNA-binding transcription factor activity, RNA polymerase II-specific"/>
    <property type="evidence" value="ECO:0007669"/>
    <property type="project" value="InterPro"/>
</dbReference>
<keyword evidence="3" id="KW-0805">Transcription regulation</keyword>
<dbReference type="Gene3D" id="4.10.240.10">
    <property type="entry name" value="Zn(2)-C6 fungal-type DNA-binding domain"/>
    <property type="match status" value="1"/>
</dbReference>
<protein>
    <submittedName>
        <fullName evidence="11">Uncharacterized protein</fullName>
    </submittedName>
</protein>
<dbReference type="InterPro" id="IPR036864">
    <property type="entry name" value="Zn2-C6_fun-type_DNA-bd_sf"/>
</dbReference>
<dbReference type="GO" id="GO:0003677">
    <property type="term" value="F:DNA binding"/>
    <property type="evidence" value="ECO:0007669"/>
    <property type="project" value="UniProtKB-KW"/>
</dbReference>
<dbReference type="PROSITE" id="PS00028">
    <property type="entry name" value="ZINC_FINGER_C2H2_1"/>
    <property type="match status" value="2"/>
</dbReference>
<dbReference type="Pfam" id="PF00172">
    <property type="entry name" value="Zn_clus"/>
    <property type="match status" value="1"/>
</dbReference>
<accession>A0A7R7XZS0</accession>
<dbReference type="Pfam" id="PF04082">
    <property type="entry name" value="Fungal_trans"/>
    <property type="match status" value="1"/>
</dbReference>
<dbReference type="CDD" id="cd12148">
    <property type="entry name" value="fungal_TF_MHR"/>
    <property type="match status" value="1"/>
</dbReference>
<dbReference type="Proteomes" id="UP000654913">
    <property type="component" value="Chromosome 8"/>
</dbReference>
<keyword evidence="1" id="KW-0479">Metal-binding</keyword>
<dbReference type="PROSITE" id="PS50157">
    <property type="entry name" value="ZINC_FINGER_C2H2_2"/>
    <property type="match status" value="2"/>
</dbReference>
<organism evidence="11 12">
    <name type="scientific">Aspergillus puulaauensis</name>
    <dbReference type="NCBI Taxonomy" id="1220207"/>
    <lineage>
        <taxon>Eukaryota</taxon>
        <taxon>Fungi</taxon>
        <taxon>Dikarya</taxon>
        <taxon>Ascomycota</taxon>
        <taxon>Pezizomycotina</taxon>
        <taxon>Eurotiomycetes</taxon>
        <taxon>Eurotiomycetidae</taxon>
        <taxon>Eurotiales</taxon>
        <taxon>Aspergillaceae</taxon>
        <taxon>Aspergillus</taxon>
    </lineage>
</organism>
<feature type="region of interest" description="Disordered" evidence="8">
    <location>
        <begin position="327"/>
        <end position="353"/>
    </location>
</feature>
<feature type="domain" description="C2H2-type" evidence="10">
    <location>
        <begin position="2"/>
        <end position="29"/>
    </location>
</feature>
<evidence type="ECO:0000256" key="3">
    <source>
        <dbReference type="ARBA" id="ARBA00023015"/>
    </source>
</evidence>
<dbReference type="Gene3D" id="3.30.160.60">
    <property type="entry name" value="Classic Zinc Finger"/>
    <property type="match status" value="2"/>
</dbReference>
<evidence type="ECO:0000256" key="4">
    <source>
        <dbReference type="ARBA" id="ARBA00023125"/>
    </source>
</evidence>
<dbReference type="SUPFAM" id="SSF57667">
    <property type="entry name" value="beta-beta-alpha zinc fingers"/>
    <property type="match status" value="1"/>
</dbReference>
<sequence>MVFCTFCGREFVRKEHLQRHILTHTNLRPFRCSVCCLSFNRKDVARRHTRIHDKHTSPNLRSLGSSSSTLMAQNCSVACANCTKAKTNCNKQVPCTRCRSKGVSCTPHETQDSAAVLLNLDSATTALPSTGGVVPDIRENTEFNRNKTPPRAWGPCSMADQATFTLADGRSNDGQATQVPDLVSGSSCPRTEHFVHLPVISSSEDAPPSINATSTQNIHRAKEGDFNWAELLLSSTNTPTRPHALLAGGASAQHDPTIFINDDLLSFVHISDSATGQHSSGVAPIANGAQDDSFPFDPCMTGNFLDIFGDNIGLSADLRTHHIVNSELGTPNMQNSPLGHRSPSQGSSDGRESALIRSGDNVACLGDNFAESSSWSQSFVGWRDEHFLAEEKFTNVALNETTRDRTLGIAQSFFTLALDSLSLSANPGLRLLLKLRKHSSSKILLLPPNPILHQYLENFLTSFEPFFPLVSKGTLDPNQLVHGNQEELAVISLLLMIAYGSVRDPATKARRLSAGLLEICILALVKLVDKDSALPRNPLTIHCAVQCLYQTAFSGDHWLMDATIGQLYMYIMMARHTGIFQGPRDHWQHDPRNLEGSWNAWIKHEYTSRLSYACLMLDQEIAIFYDSNLTLAIHELERPLPEADDLWLASDAATWARLKGNTQELRFRTTEFLQQAPPSLRELFKSLLDHTIDDWQDRLGILQMRLLLYPIHILVCQLCETFLCFPRGLLTTSSFPRHPCQTSSTLQLEEIMLLLRTWQNIFNRLPTRNTREGAFKNLTLLLYHLLSLKICSSFTNIERYSLDNTELITRQESHITESCVRAPQEAIFHCGQVIRITRETESPLRPLWWPAAIYRVAMILWYISKNQGSLINCSGQPDIHIDVLPPTDGAWQLFLKYDIGTPRLASTKGSYIALQDTKQVLNKCTELLRTDPPITSYAETLALKLGNLASQCACD</sequence>
<evidence type="ECO:0000256" key="8">
    <source>
        <dbReference type="SAM" id="MobiDB-lite"/>
    </source>
</evidence>
<keyword evidence="12" id="KW-1185">Reference proteome</keyword>
<dbReference type="GO" id="GO:0006351">
    <property type="term" value="P:DNA-templated transcription"/>
    <property type="evidence" value="ECO:0007669"/>
    <property type="project" value="InterPro"/>
</dbReference>
<name>A0A7R7XZS0_9EURO</name>
<feature type="domain" description="C2H2-type" evidence="10">
    <location>
        <begin position="30"/>
        <end position="57"/>
    </location>
</feature>
<dbReference type="AlphaFoldDB" id="A0A7R7XZS0"/>
<dbReference type="PANTHER" id="PTHR47660">
    <property type="entry name" value="TRANSCRIPTION FACTOR WITH C2H2 AND ZN(2)-CYS(6) DNA BINDING DOMAIN (EUROFUNG)-RELATED-RELATED"/>
    <property type="match status" value="1"/>
</dbReference>
<keyword evidence="5" id="KW-0804">Transcription</keyword>
<dbReference type="InterPro" id="IPR001138">
    <property type="entry name" value="Zn2Cys6_DnaBD"/>
</dbReference>
<feature type="compositionally biased region" description="Polar residues" evidence="8">
    <location>
        <begin position="327"/>
        <end position="348"/>
    </location>
</feature>
<dbReference type="EMBL" id="AP024450">
    <property type="protein sequence ID" value="BCS30691.1"/>
    <property type="molecule type" value="Genomic_DNA"/>
</dbReference>
<evidence type="ECO:0000313" key="12">
    <source>
        <dbReference type="Proteomes" id="UP000654913"/>
    </source>
</evidence>
<dbReference type="InterPro" id="IPR036236">
    <property type="entry name" value="Znf_C2H2_sf"/>
</dbReference>
<evidence type="ECO:0000259" key="9">
    <source>
        <dbReference type="PROSITE" id="PS50048"/>
    </source>
</evidence>
<evidence type="ECO:0000313" key="11">
    <source>
        <dbReference type="EMBL" id="BCS30691.1"/>
    </source>
</evidence>
<dbReference type="GeneID" id="64980688"/>
<reference evidence="11" key="2">
    <citation type="submission" date="2021-02" db="EMBL/GenBank/DDBJ databases">
        <title>Aspergillus puulaauensis MK2 genome sequence.</title>
        <authorList>
            <person name="Futagami T."/>
            <person name="Mori K."/>
            <person name="Kadooka C."/>
            <person name="Tanaka T."/>
        </authorList>
    </citation>
    <scope>NUCLEOTIDE SEQUENCE</scope>
    <source>
        <strain evidence="11">MK2</strain>
    </source>
</reference>
<dbReference type="SMART" id="SM00355">
    <property type="entry name" value="ZnF_C2H2"/>
    <property type="match status" value="2"/>
</dbReference>
<dbReference type="KEGG" id="apuu:APUU_80994S"/>
<evidence type="ECO:0000256" key="5">
    <source>
        <dbReference type="ARBA" id="ARBA00023163"/>
    </source>
</evidence>
<evidence type="ECO:0000256" key="6">
    <source>
        <dbReference type="ARBA" id="ARBA00023242"/>
    </source>
</evidence>
<dbReference type="PROSITE" id="PS00463">
    <property type="entry name" value="ZN2_CY6_FUNGAL_1"/>
    <property type="match status" value="1"/>
</dbReference>
<evidence type="ECO:0000256" key="7">
    <source>
        <dbReference type="PROSITE-ProRule" id="PRU00042"/>
    </source>
</evidence>
<dbReference type="InterPro" id="IPR013087">
    <property type="entry name" value="Znf_C2H2_type"/>
</dbReference>
<feature type="domain" description="Zn(2)-C6 fungal-type" evidence="9">
    <location>
        <begin position="78"/>
        <end position="106"/>
    </location>
</feature>
<dbReference type="SUPFAM" id="SSF57701">
    <property type="entry name" value="Zn2/Cys6 DNA-binding domain"/>
    <property type="match status" value="1"/>
</dbReference>
<reference evidence="11" key="1">
    <citation type="submission" date="2021-01" db="EMBL/GenBank/DDBJ databases">
        <authorList>
            <consortium name="Aspergillus puulaauensis MK2 genome sequencing consortium"/>
            <person name="Kazuki M."/>
            <person name="Futagami T."/>
        </authorList>
    </citation>
    <scope>NUCLEOTIDE SEQUENCE</scope>
    <source>
        <strain evidence="11">MK2</strain>
    </source>
</reference>
<dbReference type="PANTHER" id="PTHR47660:SF2">
    <property type="entry name" value="TRANSCRIPTION FACTOR WITH C2H2 AND ZN(2)-CYS(6) DNA BINDING DOMAIN (EUROFUNG)"/>
    <property type="match status" value="1"/>
</dbReference>
<keyword evidence="2" id="KW-0862">Zinc</keyword>
<gene>
    <name evidence="11" type="ORF">APUU_80994S</name>
</gene>
<keyword evidence="4" id="KW-0238">DNA-binding</keyword>
<dbReference type="GO" id="GO:0008270">
    <property type="term" value="F:zinc ion binding"/>
    <property type="evidence" value="ECO:0007669"/>
    <property type="project" value="UniProtKB-KW"/>
</dbReference>
<keyword evidence="6" id="KW-0539">Nucleus</keyword>
<dbReference type="CDD" id="cd00067">
    <property type="entry name" value="GAL4"/>
    <property type="match status" value="1"/>
</dbReference>
<evidence type="ECO:0000259" key="10">
    <source>
        <dbReference type="PROSITE" id="PS50157"/>
    </source>
</evidence>
<dbReference type="OrthoDB" id="40579at2759"/>
<proteinExistence type="predicted"/>
<evidence type="ECO:0000256" key="2">
    <source>
        <dbReference type="ARBA" id="ARBA00022833"/>
    </source>
</evidence>
<keyword evidence="7" id="KW-0863">Zinc-finger</keyword>
<dbReference type="InterPro" id="IPR007219">
    <property type="entry name" value="XnlR_reg_dom"/>
</dbReference>
<evidence type="ECO:0000256" key="1">
    <source>
        <dbReference type="ARBA" id="ARBA00022723"/>
    </source>
</evidence>